<accession>A0A368VLC3</accession>
<dbReference type="Proteomes" id="UP000252415">
    <property type="component" value="Unassembled WGS sequence"/>
</dbReference>
<organism evidence="3 4">
    <name type="scientific">Paenibacillus prosopidis</name>
    <dbReference type="NCBI Taxonomy" id="630520"/>
    <lineage>
        <taxon>Bacteria</taxon>
        <taxon>Bacillati</taxon>
        <taxon>Bacillota</taxon>
        <taxon>Bacilli</taxon>
        <taxon>Bacillales</taxon>
        <taxon>Paenibacillaceae</taxon>
        <taxon>Paenibacillus</taxon>
    </lineage>
</organism>
<dbReference type="PROSITE" id="PS51704">
    <property type="entry name" value="GP_PDE"/>
    <property type="match status" value="1"/>
</dbReference>
<dbReference type="PANTHER" id="PTHR46211:SF8">
    <property type="entry name" value="PHOSPHODIESTERASE"/>
    <property type="match status" value="1"/>
</dbReference>
<dbReference type="AlphaFoldDB" id="A0A368VLC3"/>
<dbReference type="Pfam" id="PF10110">
    <property type="entry name" value="GPDPase_memb"/>
    <property type="match status" value="1"/>
</dbReference>
<name>A0A368VLC3_9BACL</name>
<proteinExistence type="predicted"/>
<feature type="transmembrane region" description="Helical" evidence="1">
    <location>
        <begin position="119"/>
        <end position="138"/>
    </location>
</feature>
<evidence type="ECO:0000259" key="2">
    <source>
        <dbReference type="PROSITE" id="PS51704"/>
    </source>
</evidence>
<comment type="caution">
    <text evidence="3">The sequence shown here is derived from an EMBL/GenBank/DDBJ whole genome shotgun (WGS) entry which is preliminary data.</text>
</comment>
<gene>
    <name evidence="3" type="ORF">DFP97_11661</name>
</gene>
<feature type="transmembrane region" description="Helical" evidence="1">
    <location>
        <begin position="168"/>
        <end position="194"/>
    </location>
</feature>
<dbReference type="Gene3D" id="3.20.20.190">
    <property type="entry name" value="Phosphatidylinositol (PI) phosphodiesterase"/>
    <property type="match status" value="1"/>
</dbReference>
<dbReference type="RefSeq" id="WP_114382670.1">
    <property type="nucleotide sequence ID" value="NZ_QPJD01000016.1"/>
</dbReference>
<dbReference type="SUPFAM" id="SSF51695">
    <property type="entry name" value="PLC-like phosphodiesterases"/>
    <property type="match status" value="1"/>
</dbReference>
<dbReference type="InterPro" id="IPR018476">
    <property type="entry name" value="GlyceroP-diester-Pdiesterase_M"/>
</dbReference>
<evidence type="ECO:0000313" key="4">
    <source>
        <dbReference type="Proteomes" id="UP000252415"/>
    </source>
</evidence>
<dbReference type="PANTHER" id="PTHR46211">
    <property type="entry name" value="GLYCEROPHOSPHORYL DIESTER PHOSPHODIESTERASE"/>
    <property type="match status" value="1"/>
</dbReference>
<feature type="transmembrane region" description="Helical" evidence="1">
    <location>
        <begin position="328"/>
        <end position="348"/>
    </location>
</feature>
<dbReference type="InterPro" id="IPR017946">
    <property type="entry name" value="PLC-like_Pdiesterase_TIM-brl"/>
</dbReference>
<feature type="transmembrane region" description="Helical" evidence="1">
    <location>
        <begin position="262"/>
        <end position="287"/>
    </location>
</feature>
<dbReference type="EMBL" id="QPJD01000016">
    <property type="protein sequence ID" value="RCW42499.1"/>
    <property type="molecule type" value="Genomic_DNA"/>
</dbReference>
<feature type="transmembrane region" description="Helical" evidence="1">
    <location>
        <begin position="215"/>
        <end position="242"/>
    </location>
</feature>
<evidence type="ECO:0000313" key="3">
    <source>
        <dbReference type="EMBL" id="RCW42499.1"/>
    </source>
</evidence>
<keyword evidence="1" id="KW-0812">Transmembrane</keyword>
<feature type="domain" description="GP-PDE" evidence="2">
    <location>
        <begin position="359"/>
        <end position="589"/>
    </location>
</feature>
<evidence type="ECO:0000256" key="1">
    <source>
        <dbReference type="SAM" id="Phobius"/>
    </source>
</evidence>
<dbReference type="Pfam" id="PF03009">
    <property type="entry name" value="GDPD"/>
    <property type="match status" value="1"/>
</dbReference>
<dbReference type="GO" id="GO:0006629">
    <property type="term" value="P:lipid metabolic process"/>
    <property type="evidence" value="ECO:0007669"/>
    <property type="project" value="InterPro"/>
</dbReference>
<feature type="transmembrane region" description="Helical" evidence="1">
    <location>
        <begin position="21"/>
        <end position="42"/>
    </location>
</feature>
<protein>
    <submittedName>
        <fullName evidence="3">Glycerophosphoryl diester phosphodiesterase</fullName>
    </submittedName>
</protein>
<dbReference type="CDD" id="cd08579">
    <property type="entry name" value="GDPD_memb_like"/>
    <property type="match status" value="1"/>
</dbReference>
<keyword evidence="1" id="KW-1133">Transmembrane helix</keyword>
<sequence length="593" mass="67804">MLQLFGRSIRDFRASYKKHLLFEYLFMLLTSFVFVPIMSYMFNRIIRMVGAGFVLNNEVYKVGLSYTGIIGLIAIGLAAVIVLFIEFGVIITIAQKNYFGKEVLISDAVVTTLRKTPKIFGFGIIQLLFFLLFLVPFIDSPLSSSLYGFFNVPIFFNTRILDTSVSRLALYAIAFLAAVYTILRWIFVLHYIIIEGKSIRAAIKSSLALTKGKRLSIFVNLFLLNTFIVSLGFVTLSSVAYFPSWLDINVLKAISDHHSLTITTVFTYMFTLLLVPVNIIFLTRLFYHFNQKRGLMPEDNLQIYRSRWVGPLEERVGAIFKHKTNKRVLYSMIVTFYLVLALLVSYAASDTLVYVKWNVLLSSHRGDTREAPENSLRAIRAAIENGVDAVEIDAQLTKDGVVVLHHDYNLRRMAGLQMRVKDLTFDELTMVNIGSRLNKSVEPERIPMLAEALYEAKGKAKLIIDLKSYGPGEELARKVVELIEEFDMVEECYIQSLDRESLKQVRQLNPEIKIGQILYFAIGDLSLLDVDFYTVEQAILTRQLIERAHKNGREVWVWTVNSERDLKEVLKFDIDGIITDYPARAQNMVELDL</sequence>
<keyword evidence="1" id="KW-0472">Membrane</keyword>
<dbReference type="InterPro" id="IPR030395">
    <property type="entry name" value="GP_PDE_dom"/>
</dbReference>
<reference evidence="3 4" key="1">
    <citation type="submission" date="2018-07" db="EMBL/GenBank/DDBJ databases">
        <title>Genomic Encyclopedia of Type Strains, Phase III (KMG-III): the genomes of soil and plant-associated and newly described type strains.</title>
        <authorList>
            <person name="Whitman W."/>
        </authorList>
    </citation>
    <scope>NUCLEOTIDE SEQUENCE [LARGE SCALE GENOMIC DNA]</scope>
    <source>
        <strain evidence="3 4">CECT 7506</strain>
    </source>
</reference>
<dbReference type="OrthoDB" id="384721at2"/>
<keyword evidence="4" id="KW-1185">Reference proteome</keyword>
<feature type="transmembrane region" description="Helical" evidence="1">
    <location>
        <begin position="62"/>
        <end position="91"/>
    </location>
</feature>
<dbReference type="GO" id="GO:0008081">
    <property type="term" value="F:phosphoric diester hydrolase activity"/>
    <property type="evidence" value="ECO:0007669"/>
    <property type="project" value="InterPro"/>
</dbReference>